<dbReference type="SUPFAM" id="SSF56112">
    <property type="entry name" value="Protein kinase-like (PK-like)"/>
    <property type="match status" value="1"/>
</dbReference>
<dbReference type="PANTHER" id="PTHR44329:SF298">
    <property type="entry name" value="MIXED LINEAGE KINASE DOMAIN-LIKE PROTEIN"/>
    <property type="match status" value="1"/>
</dbReference>
<protein>
    <recommendedName>
        <fullName evidence="5">Protein kinase domain-containing protein</fullName>
    </recommendedName>
</protein>
<dbReference type="Pfam" id="PF00069">
    <property type="entry name" value="Pkinase"/>
    <property type="match status" value="1"/>
</dbReference>
<accession>A0ABN8M3F0</accession>
<dbReference type="EMBL" id="CALNXI010000212">
    <property type="protein sequence ID" value="CAH3022282.1"/>
    <property type="molecule type" value="Genomic_DNA"/>
</dbReference>
<evidence type="ECO:0000256" key="1">
    <source>
        <dbReference type="ARBA" id="ARBA00022741"/>
    </source>
</evidence>
<comment type="caution">
    <text evidence="6">The sequence shown here is derived from an EMBL/GenBank/DDBJ whole genome shotgun (WGS) entry which is preliminary data.</text>
</comment>
<dbReference type="InterPro" id="IPR000719">
    <property type="entry name" value="Prot_kinase_dom"/>
</dbReference>
<dbReference type="InterPro" id="IPR051681">
    <property type="entry name" value="Ser/Thr_Kinases-Pseudokinases"/>
</dbReference>
<evidence type="ECO:0000256" key="4">
    <source>
        <dbReference type="SAM" id="MobiDB-lite"/>
    </source>
</evidence>
<dbReference type="Gene3D" id="3.30.200.20">
    <property type="entry name" value="Phosphorylase Kinase, domain 1"/>
    <property type="match status" value="1"/>
</dbReference>
<dbReference type="Proteomes" id="UP001159427">
    <property type="component" value="Unassembled WGS sequence"/>
</dbReference>
<dbReference type="PROSITE" id="PS50011">
    <property type="entry name" value="PROTEIN_KINASE_DOM"/>
    <property type="match status" value="1"/>
</dbReference>
<dbReference type="PROSITE" id="PS00107">
    <property type="entry name" value="PROTEIN_KINASE_ATP"/>
    <property type="match status" value="1"/>
</dbReference>
<dbReference type="InterPro" id="IPR011009">
    <property type="entry name" value="Kinase-like_dom_sf"/>
</dbReference>
<gene>
    <name evidence="6" type="ORF">PEVE_00014772</name>
</gene>
<reference evidence="6 7" key="1">
    <citation type="submission" date="2022-05" db="EMBL/GenBank/DDBJ databases">
        <authorList>
            <consortium name="Genoscope - CEA"/>
            <person name="William W."/>
        </authorList>
    </citation>
    <scope>NUCLEOTIDE SEQUENCE [LARGE SCALE GENOMIC DNA]</scope>
</reference>
<organism evidence="6 7">
    <name type="scientific">Porites evermanni</name>
    <dbReference type="NCBI Taxonomy" id="104178"/>
    <lineage>
        <taxon>Eukaryota</taxon>
        <taxon>Metazoa</taxon>
        <taxon>Cnidaria</taxon>
        <taxon>Anthozoa</taxon>
        <taxon>Hexacorallia</taxon>
        <taxon>Scleractinia</taxon>
        <taxon>Fungiina</taxon>
        <taxon>Poritidae</taxon>
        <taxon>Porites</taxon>
    </lineage>
</organism>
<keyword evidence="7" id="KW-1185">Reference proteome</keyword>
<evidence type="ECO:0000259" key="5">
    <source>
        <dbReference type="PROSITE" id="PS50011"/>
    </source>
</evidence>
<dbReference type="PROSITE" id="PS00109">
    <property type="entry name" value="PROTEIN_KINASE_TYR"/>
    <property type="match status" value="1"/>
</dbReference>
<dbReference type="InterPro" id="IPR017441">
    <property type="entry name" value="Protein_kinase_ATP_BS"/>
</dbReference>
<evidence type="ECO:0000313" key="6">
    <source>
        <dbReference type="EMBL" id="CAH3022282.1"/>
    </source>
</evidence>
<evidence type="ECO:0000313" key="7">
    <source>
        <dbReference type="Proteomes" id="UP001159427"/>
    </source>
</evidence>
<dbReference type="SUPFAM" id="SSF57997">
    <property type="entry name" value="Tropomyosin"/>
    <property type="match status" value="1"/>
</dbReference>
<feature type="compositionally biased region" description="Polar residues" evidence="4">
    <location>
        <begin position="52"/>
        <end position="71"/>
    </location>
</feature>
<feature type="binding site" evidence="3">
    <location>
        <position position="263"/>
    </location>
    <ligand>
        <name>ATP</name>
        <dbReference type="ChEBI" id="CHEBI:30616"/>
    </ligand>
</feature>
<feature type="region of interest" description="Disordered" evidence="4">
    <location>
        <begin position="1"/>
        <end position="77"/>
    </location>
</feature>
<feature type="region of interest" description="Disordered" evidence="4">
    <location>
        <begin position="100"/>
        <end position="187"/>
    </location>
</feature>
<feature type="domain" description="Protein kinase" evidence="5">
    <location>
        <begin position="236"/>
        <end position="476"/>
    </location>
</feature>
<keyword evidence="1 3" id="KW-0547">Nucleotide-binding</keyword>
<keyword evidence="2 3" id="KW-0067">ATP-binding</keyword>
<proteinExistence type="predicted"/>
<feature type="compositionally biased region" description="Basic and acidic residues" evidence="4">
    <location>
        <begin position="26"/>
        <end position="51"/>
    </location>
</feature>
<name>A0ABN8M3F0_9CNID</name>
<sequence>MQDLREESLKRQLRELQKQEGNWPEQMRKMRQREENSQRQLREMQQREENSQRQLTEMQKSVEYSQRQLTEMQHREENSIKQLEEMQHRAENSQRQLWEMQEREENSQRQLREIQQREENSQRQLREMQQREENLQRQLREMQQREENSQRQLREMQQREENSQRQLREMQQREENSQRQLREMQQREENLQRQLREIQQREENLQRQLREMQQREENSQRQLRDCDWIIARHEIQMTDKCLGRGGWGSVYEGVYCGCAVAVKQIHDLILSPHNIRLFNREMEIASKCHHPHLLQFIGATNDEESPLFVTELMENNLRTLLEQRQLSEREICAISLDVARGLNYLHHKKPVPIIHRDVSSANVLLWRQGDQWRGKVSDYGTCNFMQQTMTEAPGAMIYSAPEALTHNQTVKIDVYSFGVLLCEMCIRELPDPDRREVQVSRVRNTEFRGLVRRCLQKTPSMRPTMQEIIDEEKNFILSS</sequence>
<dbReference type="InterPro" id="IPR008266">
    <property type="entry name" value="Tyr_kinase_AS"/>
</dbReference>
<dbReference type="Gene3D" id="1.10.510.10">
    <property type="entry name" value="Transferase(Phosphotransferase) domain 1"/>
    <property type="match status" value="1"/>
</dbReference>
<evidence type="ECO:0000256" key="2">
    <source>
        <dbReference type="ARBA" id="ARBA00022840"/>
    </source>
</evidence>
<dbReference type="PANTHER" id="PTHR44329">
    <property type="entry name" value="SERINE/THREONINE-PROTEIN KINASE TNNI3K-RELATED"/>
    <property type="match status" value="1"/>
</dbReference>
<feature type="compositionally biased region" description="Basic and acidic residues" evidence="4">
    <location>
        <begin position="1"/>
        <end position="18"/>
    </location>
</feature>
<evidence type="ECO:0000256" key="3">
    <source>
        <dbReference type="PROSITE-ProRule" id="PRU10141"/>
    </source>
</evidence>